<dbReference type="InterPro" id="IPR046887">
    <property type="entry name" value="RsmE_PUA-like"/>
</dbReference>
<dbReference type="Pfam" id="PF20260">
    <property type="entry name" value="PUA_4"/>
    <property type="match status" value="1"/>
</dbReference>
<protein>
    <recommendedName>
        <fullName evidence="4 12">Ribosomal RNA small subunit methyltransferase E</fullName>
        <ecNumber evidence="3 12">2.1.1.193</ecNumber>
    </recommendedName>
</protein>
<dbReference type="InterPro" id="IPR015947">
    <property type="entry name" value="PUA-like_sf"/>
</dbReference>
<sequence>MPRFFTDAVRFDDASQTGAAVVDGEDGRHIARSLRMRPGEALTLSDGVGFDYDGEIEEILGDTVTVRLTRKSRNKSEPTLRVTLYPGMPKSDKLDLVVQKSTELGAAEIIPVLTARSVSRPDAKSAAKKQERLQRIALEAAKQSGRGAVPQVRAMVGFKEAIRAAKGTKILFYEGGGLPLADCLPAGETEVSVFIGPEGGFDAEEVAFAKENGVLTATLGPRILRTETAPLAALAILMYMTGNMA</sequence>
<dbReference type="SUPFAM" id="SSF88697">
    <property type="entry name" value="PUA domain-like"/>
    <property type="match status" value="1"/>
</dbReference>
<comment type="catalytic activity">
    <reaction evidence="11 12">
        <text>uridine(1498) in 16S rRNA + S-adenosyl-L-methionine = N(3)-methyluridine(1498) in 16S rRNA + S-adenosyl-L-homocysteine + H(+)</text>
        <dbReference type="Rhea" id="RHEA:42920"/>
        <dbReference type="Rhea" id="RHEA-COMP:10283"/>
        <dbReference type="Rhea" id="RHEA-COMP:10284"/>
        <dbReference type="ChEBI" id="CHEBI:15378"/>
        <dbReference type="ChEBI" id="CHEBI:57856"/>
        <dbReference type="ChEBI" id="CHEBI:59789"/>
        <dbReference type="ChEBI" id="CHEBI:65315"/>
        <dbReference type="ChEBI" id="CHEBI:74502"/>
        <dbReference type="EC" id="2.1.1.193"/>
    </reaction>
</comment>
<evidence type="ECO:0000256" key="2">
    <source>
        <dbReference type="ARBA" id="ARBA00005528"/>
    </source>
</evidence>
<feature type="domain" description="Ribosomal RNA small subunit methyltransferase E methyltransferase" evidence="13">
    <location>
        <begin position="78"/>
        <end position="238"/>
    </location>
</feature>
<dbReference type="InterPro" id="IPR006700">
    <property type="entry name" value="RsmE"/>
</dbReference>
<comment type="subcellular location">
    <subcellularLocation>
        <location evidence="1 12">Cytoplasm</location>
    </subcellularLocation>
</comment>
<evidence type="ECO:0000256" key="4">
    <source>
        <dbReference type="ARBA" id="ARBA00013673"/>
    </source>
</evidence>
<dbReference type="GO" id="GO:0032259">
    <property type="term" value="P:methylation"/>
    <property type="evidence" value="ECO:0007669"/>
    <property type="project" value="UniProtKB-KW"/>
</dbReference>
<accession>A0ABS9CNF2</accession>
<gene>
    <name evidence="15" type="ORF">JQM67_08735</name>
</gene>
<keyword evidence="6 12" id="KW-0698">rRNA processing</keyword>
<evidence type="ECO:0000259" key="13">
    <source>
        <dbReference type="Pfam" id="PF04452"/>
    </source>
</evidence>
<dbReference type="PANTHER" id="PTHR30027">
    <property type="entry name" value="RIBOSOMAL RNA SMALL SUBUNIT METHYLTRANSFERASE E"/>
    <property type="match status" value="1"/>
</dbReference>
<dbReference type="GO" id="GO:0008168">
    <property type="term" value="F:methyltransferase activity"/>
    <property type="evidence" value="ECO:0007669"/>
    <property type="project" value="UniProtKB-KW"/>
</dbReference>
<evidence type="ECO:0000256" key="8">
    <source>
        <dbReference type="ARBA" id="ARBA00022679"/>
    </source>
</evidence>
<evidence type="ECO:0000256" key="11">
    <source>
        <dbReference type="ARBA" id="ARBA00047944"/>
    </source>
</evidence>
<name>A0ABS9CNF2_9FIRM</name>
<dbReference type="NCBIfam" id="NF008692">
    <property type="entry name" value="PRK11713.1-5"/>
    <property type="match status" value="1"/>
</dbReference>
<comment type="caution">
    <text evidence="15">The sequence shown here is derived from an EMBL/GenBank/DDBJ whole genome shotgun (WGS) entry which is preliminary data.</text>
</comment>
<dbReference type="Proteomes" id="UP001299220">
    <property type="component" value="Unassembled WGS sequence"/>
</dbReference>
<evidence type="ECO:0000313" key="15">
    <source>
        <dbReference type="EMBL" id="MCF2652687.1"/>
    </source>
</evidence>
<dbReference type="NCBIfam" id="TIGR00046">
    <property type="entry name" value="RsmE family RNA methyltransferase"/>
    <property type="match status" value="1"/>
</dbReference>
<dbReference type="InterPro" id="IPR029028">
    <property type="entry name" value="Alpha/beta_knot_MTases"/>
</dbReference>
<dbReference type="CDD" id="cd18084">
    <property type="entry name" value="RsmE-like"/>
    <property type="match status" value="1"/>
</dbReference>
<keyword evidence="8 12" id="KW-0808">Transferase</keyword>
<feature type="domain" description="Ribosomal RNA small subunit methyltransferase E PUA-like" evidence="14">
    <location>
        <begin position="22"/>
        <end position="68"/>
    </location>
</feature>
<reference evidence="15 16" key="1">
    <citation type="submission" date="2020-12" db="EMBL/GenBank/DDBJ databases">
        <title>Whole genome sequences of gut porcine anaerobes.</title>
        <authorList>
            <person name="Kubasova T."/>
            <person name="Jahodarova E."/>
            <person name="Rychlik I."/>
        </authorList>
    </citation>
    <scope>NUCLEOTIDE SEQUENCE [LARGE SCALE GENOMIC DNA]</scope>
    <source>
        <strain evidence="15 16">An867</strain>
    </source>
</reference>
<dbReference type="InterPro" id="IPR046886">
    <property type="entry name" value="RsmE_MTase_dom"/>
</dbReference>
<comment type="function">
    <text evidence="10 12">Specifically methylates the N3 position of the uracil ring of uridine 1498 (m3U1498) in 16S rRNA. Acts on the fully assembled 30S ribosomal subunit.</text>
</comment>
<dbReference type="PIRSF" id="PIRSF015601">
    <property type="entry name" value="MTase_slr0722"/>
    <property type="match status" value="1"/>
</dbReference>
<organism evidence="15 16">
    <name type="scientific">Anaeromassilibacillus senegalensis</name>
    <dbReference type="NCBI Taxonomy" id="1673717"/>
    <lineage>
        <taxon>Bacteria</taxon>
        <taxon>Bacillati</taxon>
        <taxon>Bacillota</taxon>
        <taxon>Clostridia</taxon>
        <taxon>Eubacteriales</taxon>
        <taxon>Acutalibacteraceae</taxon>
        <taxon>Anaeromassilibacillus</taxon>
    </lineage>
</organism>
<dbReference type="Pfam" id="PF04452">
    <property type="entry name" value="Methyltrans_RNA"/>
    <property type="match status" value="1"/>
</dbReference>
<dbReference type="SUPFAM" id="SSF75217">
    <property type="entry name" value="alpha/beta knot"/>
    <property type="match status" value="1"/>
</dbReference>
<evidence type="ECO:0000313" key="16">
    <source>
        <dbReference type="Proteomes" id="UP001299220"/>
    </source>
</evidence>
<comment type="similarity">
    <text evidence="2 12">Belongs to the RNA methyltransferase RsmE family.</text>
</comment>
<keyword evidence="16" id="KW-1185">Reference proteome</keyword>
<dbReference type="Gene3D" id="3.40.1280.10">
    <property type="match status" value="1"/>
</dbReference>
<evidence type="ECO:0000256" key="9">
    <source>
        <dbReference type="ARBA" id="ARBA00022691"/>
    </source>
</evidence>
<evidence type="ECO:0000256" key="12">
    <source>
        <dbReference type="PIRNR" id="PIRNR015601"/>
    </source>
</evidence>
<evidence type="ECO:0000256" key="6">
    <source>
        <dbReference type="ARBA" id="ARBA00022552"/>
    </source>
</evidence>
<dbReference type="RefSeq" id="WP_235323719.1">
    <property type="nucleotide sequence ID" value="NZ_JAFBIT010000002.1"/>
</dbReference>
<evidence type="ECO:0000256" key="5">
    <source>
        <dbReference type="ARBA" id="ARBA00022490"/>
    </source>
</evidence>
<evidence type="ECO:0000256" key="1">
    <source>
        <dbReference type="ARBA" id="ARBA00004496"/>
    </source>
</evidence>
<evidence type="ECO:0000256" key="3">
    <source>
        <dbReference type="ARBA" id="ARBA00012328"/>
    </source>
</evidence>
<dbReference type="EMBL" id="JAFBIT010000002">
    <property type="protein sequence ID" value="MCF2652687.1"/>
    <property type="molecule type" value="Genomic_DNA"/>
</dbReference>
<keyword evidence="9 12" id="KW-0949">S-adenosyl-L-methionine</keyword>
<evidence type="ECO:0000259" key="14">
    <source>
        <dbReference type="Pfam" id="PF20260"/>
    </source>
</evidence>
<proteinExistence type="inferred from homology"/>
<evidence type="ECO:0000256" key="10">
    <source>
        <dbReference type="ARBA" id="ARBA00025699"/>
    </source>
</evidence>
<dbReference type="EC" id="2.1.1.193" evidence="3 12"/>
<dbReference type="InterPro" id="IPR029026">
    <property type="entry name" value="tRNA_m1G_MTases_N"/>
</dbReference>
<keyword evidence="7 12" id="KW-0489">Methyltransferase</keyword>
<keyword evidence="5 12" id="KW-0963">Cytoplasm</keyword>
<dbReference type="PANTHER" id="PTHR30027:SF3">
    <property type="entry name" value="16S RRNA (URACIL(1498)-N(3))-METHYLTRANSFERASE"/>
    <property type="match status" value="1"/>
</dbReference>
<evidence type="ECO:0000256" key="7">
    <source>
        <dbReference type="ARBA" id="ARBA00022603"/>
    </source>
</evidence>